<reference evidence="4" key="2">
    <citation type="submission" date="2020-08" db="EMBL/GenBank/DDBJ databases">
        <title>Plant Genome Project.</title>
        <authorList>
            <person name="Zhang R.-G."/>
        </authorList>
    </citation>
    <scope>NUCLEOTIDE SEQUENCE</scope>
    <source>
        <strain evidence="4">Huo1</strain>
        <tissue evidence="4">Leaf</tissue>
    </source>
</reference>
<dbReference type="GO" id="GO:0005886">
    <property type="term" value="C:plasma membrane"/>
    <property type="evidence" value="ECO:0007669"/>
    <property type="project" value="UniProtKB-SubCell"/>
</dbReference>
<comment type="caution">
    <text evidence="4">The sequence shown here is derived from an EMBL/GenBank/DDBJ whole genome shotgun (WGS) entry which is preliminary data.</text>
</comment>
<dbReference type="AlphaFoldDB" id="A0A8X8ZZX0"/>
<sequence>MAGTVDVFAQGIREMVIKQRRRGKKLDDVEDGLVSGGPFGVEDSVQAAGPLLALVGFLVPEALVTAECFLKMEGSDAFLGYGSCGRSLAGEVDNPGRGHCFRGHREEWSAGDGTPLVGIMFSALLSWLSFQENFLYCFGMIMEFLALNRSSKSSTRDIWGDHQVCASNFAHISESTGVEALSIMVAERALYMWNNERFGKMVLQAEAVEEVLSVVVEGMEKNVRGHWSKADTECEGDAGGDGACALRPVPIAARS</sequence>
<organism evidence="4">
    <name type="scientific">Salvia splendens</name>
    <name type="common">Scarlet sage</name>
    <dbReference type="NCBI Taxonomy" id="180675"/>
    <lineage>
        <taxon>Eukaryota</taxon>
        <taxon>Viridiplantae</taxon>
        <taxon>Streptophyta</taxon>
        <taxon>Embryophyta</taxon>
        <taxon>Tracheophyta</taxon>
        <taxon>Spermatophyta</taxon>
        <taxon>Magnoliopsida</taxon>
        <taxon>eudicotyledons</taxon>
        <taxon>Gunneridae</taxon>
        <taxon>Pentapetalae</taxon>
        <taxon>asterids</taxon>
        <taxon>lamiids</taxon>
        <taxon>Lamiales</taxon>
        <taxon>Lamiaceae</taxon>
        <taxon>Nepetoideae</taxon>
        <taxon>Mentheae</taxon>
        <taxon>Salviinae</taxon>
        <taxon>Salvia</taxon>
        <taxon>Salvia subgen. Calosphace</taxon>
        <taxon>core Calosphace</taxon>
    </lineage>
</organism>
<dbReference type="Proteomes" id="UP000298416">
    <property type="component" value="Unassembled WGS sequence"/>
</dbReference>
<keyword evidence="3" id="KW-0472">Membrane</keyword>
<keyword evidence="3" id="KW-1003">Cell membrane</keyword>
<evidence type="ECO:0000313" key="5">
    <source>
        <dbReference type="Proteomes" id="UP000298416"/>
    </source>
</evidence>
<dbReference type="GO" id="GO:0019888">
    <property type="term" value="F:protein phosphatase regulator activity"/>
    <property type="evidence" value="ECO:0007669"/>
    <property type="project" value="InterPro"/>
</dbReference>
<dbReference type="EMBL" id="PNBA02000005">
    <property type="protein sequence ID" value="KAG6424607.1"/>
    <property type="molecule type" value="Genomic_DNA"/>
</dbReference>
<dbReference type="InterPro" id="IPR016024">
    <property type="entry name" value="ARM-type_fold"/>
</dbReference>
<dbReference type="PANTHER" id="PTHR45826:SF10">
    <property type="entry name" value="NEUTRAL AMINO ACID TRANSPORT PROTEIN"/>
    <property type="match status" value="1"/>
</dbReference>
<dbReference type="PANTHER" id="PTHR45826">
    <property type="entry name" value="POLYAMINE TRANSPORTER PUT1"/>
    <property type="match status" value="1"/>
</dbReference>
<protein>
    <submittedName>
        <fullName evidence="4">Uncharacterized protein</fullName>
    </submittedName>
</protein>
<dbReference type="Gene3D" id="1.25.10.10">
    <property type="entry name" value="Leucine-rich Repeat Variant"/>
    <property type="match status" value="1"/>
</dbReference>
<comment type="subcellular location">
    <subcellularLocation>
        <location evidence="1">Cell membrane</location>
        <topology evidence="1">Multi-pass membrane protein</topology>
    </subcellularLocation>
</comment>
<name>A0A8X8ZZX0_SALSN</name>
<dbReference type="GO" id="GO:0022857">
    <property type="term" value="F:transmembrane transporter activity"/>
    <property type="evidence" value="ECO:0007669"/>
    <property type="project" value="InterPro"/>
</dbReference>
<evidence type="ECO:0000256" key="1">
    <source>
        <dbReference type="ARBA" id="ARBA00004651"/>
    </source>
</evidence>
<dbReference type="InterPro" id="IPR011989">
    <property type="entry name" value="ARM-like"/>
</dbReference>
<keyword evidence="5" id="KW-1185">Reference proteome</keyword>
<dbReference type="GO" id="GO:0007165">
    <property type="term" value="P:signal transduction"/>
    <property type="evidence" value="ECO:0007669"/>
    <property type="project" value="InterPro"/>
</dbReference>
<evidence type="ECO:0000256" key="3">
    <source>
        <dbReference type="ARBA" id="ARBA00022475"/>
    </source>
</evidence>
<dbReference type="Pfam" id="PF01603">
    <property type="entry name" value="B56"/>
    <property type="match status" value="1"/>
</dbReference>
<dbReference type="SUPFAM" id="SSF48371">
    <property type="entry name" value="ARM repeat"/>
    <property type="match status" value="1"/>
</dbReference>
<evidence type="ECO:0000256" key="2">
    <source>
        <dbReference type="ARBA" id="ARBA00022448"/>
    </source>
</evidence>
<dbReference type="GO" id="GO:0000159">
    <property type="term" value="C:protein phosphatase type 2A complex"/>
    <property type="evidence" value="ECO:0007669"/>
    <property type="project" value="InterPro"/>
</dbReference>
<accession>A0A8X8ZZX0</accession>
<gene>
    <name evidence="4" type="ORF">SASPL_115025</name>
</gene>
<reference evidence="4" key="1">
    <citation type="submission" date="2018-01" db="EMBL/GenBank/DDBJ databases">
        <authorList>
            <person name="Mao J.F."/>
        </authorList>
    </citation>
    <scope>NUCLEOTIDE SEQUENCE</scope>
    <source>
        <strain evidence="4">Huo1</strain>
        <tissue evidence="4">Leaf</tissue>
    </source>
</reference>
<proteinExistence type="predicted"/>
<dbReference type="InterPro" id="IPR044566">
    <property type="entry name" value="RMV1-like"/>
</dbReference>
<keyword evidence="2" id="KW-0813">Transport</keyword>
<dbReference type="InterPro" id="IPR002554">
    <property type="entry name" value="PP2A_B56"/>
</dbReference>
<evidence type="ECO:0000313" key="4">
    <source>
        <dbReference type="EMBL" id="KAG6424607.1"/>
    </source>
</evidence>